<name>A0A8J7PN14_9PROT</name>
<keyword evidence="1" id="KW-0678">Repressor</keyword>
<dbReference type="PRINTS" id="PR00040">
    <property type="entry name" value="HTHMERR"/>
</dbReference>
<dbReference type="Gene3D" id="1.10.1660.10">
    <property type="match status" value="1"/>
</dbReference>
<feature type="domain" description="HTH merR-type" evidence="5">
    <location>
        <begin position="1"/>
        <end position="71"/>
    </location>
</feature>
<dbReference type="SMART" id="SM00422">
    <property type="entry name" value="HTH_MERR"/>
    <property type="match status" value="1"/>
</dbReference>
<accession>A0A8J7PN14</accession>
<gene>
    <name evidence="6" type="ORF">J0H12_06915</name>
</gene>
<evidence type="ECO:0000256" key="1">
    <source>
        <dbReference type="ARBA" id="ARBA00022491"/>
    </source>
</evidence>
<evidence type="ECO:0000313" key="7">
    <source>
        <dbReference type="Proteomes" id="UP000664414"/>
    </source>
</evidence>
<dbReference type="PANTHER" id="PTHR30204">
    <property type="entry name" value="REDOX-CYCLING DRUG-SENSING TRANSCRIPTIONAL ACTIVATOR SOXR"/>
    <property type="match status" value="1"/>
</dbReference>
<evidence type="ECO:0000256" key="2">
    <source>
        <dbReference type="ARBA" id="ARBA00023015"/>
    </source>
</evidence>
<proteinExistence type="predicted"/>
<dbReference type="PANTHER" id="PTHR30204:SF69">
    <property type="entry name" value="MERR-FAMILY TRANSCRIPTIONAL REGULATOR"/>
    <property type="match status" value="1"/>
</dbReference>
<keyword evidence="4" id="KW-0804">Transcription</keyword>
<dbReference type="PROSITE" id="PS00552">
    <property type="entry name" value="HTH_MERR_1"/>
    <property type="match status" value="1"/>
</dbReference>
<dbReference type="SUPFAM" id="SSF46955">
    <property type="entry name" value="Putative DNA-binding domain"/>
    <property type="match status" value="1"/>
</dbReference>
<keyword evidence="2" id="KW-0805">Transcription regulation</keyword>
<evidence type="ECO:0000259" key="5">
    <source>
        <dbReference type="PROSITE" id="PS50937"/>
    </source>
</evidence>
<reference evidence="6" key="1">
    <citation type="submission" date="2021-02" db="EMBL/GenBank/DDBJ databases">
        <title>Thiocyanate and organic carbon inputs drive convergent selection for specific autotrophic Afipia and Thiobacillus strains within complex microbiomes.</title>
        <authorList>
            <person name="Huddy R.J."/>
            <person name="Sachdeva R."/>
            <person name="Kadzinga F."/>
            <person name="Kantor R.S."/>
            <person name="Harrison S.T.L."/>
            <person name="Banfield J.F."/>
        </authorList>
    </citation>
    <scope>NUCLEOTIDE SEQUENCE</scope>
    <source>
        <strain evidence="6">SCN18_10_11_15_R4_P_38_20</strain>
    </source>
</reference>
<protein>
    <submittedName>
        <fullName evidence="6">Heavy metal-responsive transcriptional regulator</fullName>
    </submittedName>
</protein>
<dbReference type="Proteomes" id="UP000664414">
    <property type="component" value="Unassembled WGS sequence"/>
</dbReference>
<evidence type="ECO:0000313" key="6">
    <source>
        <dbReference type="EMBL" id="MBN9413633.1"/>
    </source>
</evidence>
<evidence type="ECO:0000256" key="3">
    <source>
        <dbReference type="ARBA" id="ARBA00023125"/>
    </source>
</evidence>
<dbReference type="EMBL" id="JAFKGL010000031">
    <property type="protein sequence ID" value="MBN9413633.1"/>
    <property type="molecule type" value="Genomic_DNA"/>
</dbReference>
<dbReference type="AlphaFoldDB" id="A0A8J7PN14"/>
<dbReference type="GO" id="GO:0003677">
    <property type="term" value="F:DNA binding"/>
    <property type="evidence" value="ECO:0007669"/>
    <property type="project" value="UniProtKB-KW"/>
</dbReference>
<dbReference type="InterPro" id="IPR009061">
    <property type="entry name" value="DNA-bd_dom_put_sf"/>
</dbReference>
<dbReference type="Pfam" id="PF13411">
    <property type="entry name" value="MerR_1"/>
    <property type="match status" value="1"/>
</dbReference>
<sequence>MEYYIGQLAREIQVKTDTIRFYEKIGLMPKPLQSLNGYRYYSSEDLKRLKFIVRAKEMGFTLAEIKGLLNIKLSSEDTCDAVYAKSHHKIKLIDQKISELKKVKIALGKLMEKCHLEDHLQSECPILDALEAEE</sequence>
<dbReference type="PROSITE" id="PS50937">
    <property type="entry name" value="HTH_MERR_2"/>
    <property type="match status" value="1"/>
</dbReference>
<dbReference type="CDD" id="cd04770">
    <property type="entry name" value="HTH_HMRTR"/>
    <property type="match status" value="1"/>
</dbReference>
<evidence type="ECO:0000256" key="4">
    <source>
        <dbReference type="ARBA" id="ARBA00023163"/>
    </source>
</evidence>
<dbReference type="InterPro" id="IPR047057">
    <property type="entry name" value="MerR_fam"/>
</dbReference>
<dbReference type="InterPro" id="IPR000551">
    <property type="entry name" value="MerR-type_HTH_dom"/>
</dbReference>
<keyword evidence="3" id="KW-0238">DNA-binding</keyword>
<comment type="caution">
    <text evidence="6">The sequence shown here is derived from an EMBL/GenBank/DDBJ whole genome shotgun (WGS) entry which is preliminary data.</text>
</comment>
<organism evidence="6 7">
    <name type="scientific">Candidatus Paracaedimonas acanthamoebae</name>
    <dbReference type="NCBI Taxonomy" id="244581"/>
    <lineage>
        <taxon>Bacteria</taxon>
        <taxon>Pseudomonadati</taxon>
        <taxon>Pseudomonadota</taxon>
        <taxon>Alphaproteobacteria</taxon>
        <taxon>Holosporales</taxon>
        <taxon>Caedimonadaceae</taxon>
        <taxon>Candidatus Paracaedimonas</taxon>
    </lineage>
</organism>
<dbReference type="GO" id="GO:0003700">
    <property type="term" value="F:DNA-binding transcription factor activity"/>
    <property type="evidence" value="ECO:0007669"/>
    <property type="project" value="InterPro"/>
</dbReference>